<evidence type="ECO:0000256" key="1">
    <source>
        <dbReference type="SAM" id="MobiDB-lite"/>
    </source>
</evidence>
<comment type="caution">
    <text evidence="2">The sequence shown here is derived from an EMBL/GenBank/DDBJ whole genome shotgun (WGS) entry which is preliminary data.</text>
</comment>
<evidence type="ECO:0000313" key="2">
    <source>
        <dbReference type="EMBL" id="KAK5954209.1"/>
    </source>
</evidence>
<accession>A0AAN8EF42</accession>
<keyword evidence="3" id="KW-1185">Reference proteome</keyword>
<gene>
    <name evidence="2" type="ORF">OHC33_004782</name>
</gene>
<feature type="region of interest" description="Disordered" evidence="1">
    <location>
        <begin position="114"/>
        <end position="183"/>
    </location>
</feature>
<protein>
    <submittedName>
        <fullName evidence="2">Uncharacterized protein</fullName>
    </submittedName>
</protein>
<evidence type="ECO:0000313" key="3">
    <source>
        <dbReference type="Proteomes" id="UP001316803"/>
    </source>
</evidence>
<sequence>MAPALGIRLQASSLDVSTTRSVDSSKRTKIPKPSLVHVMSCYKNQTSHLVTVSSAMPATEIKRPRTVLQTIDEKVEARAIQPMDWIARQKVALTTLEEKLNTYNDTEEIVDTLSEAATPPAEPVDEDIPMSPTLVPLDDMPPGSLKHKRDTSSSDEGDVDDKHISKKVEIQGEEKEEQWKDQR</sequence>
<name>A0AAN8EF42_9EURO</name>
<dbReference type="EMBL" id="JAKLMC020000009">
    <property type="protein sequence ID" value="KAK5954209.1"/>
    <property type="molecule type" value="Genomic_DNA"/>
</dbReference>
<proteinExistence type="predicted"/>
<dbReference type="AlphaFoldDB" id="A0AAN8EF42"/>
<dbReference type="Proteomes" id="UP001316803">
    <property type="component" value="Unassembled WGS sequence"/>
</dbReference>
<feature type="compositionally biased region" description="Basic and acidic residues" evidence="1">
    <location>
        <begin position="160"/>
        <end position="183"/>
    </location>
</feature>
<organism evidence="2 3">
    <name type="scientific">Knufia fluminis</name>
    <dbReference type="NCBI Taxonomy" id="191047"/>
    <lineage>
        <taxon>Eukaryota</taxon>
        <taxon>Fungi</taxon>
        <taxon>Dikarya</taxon>
        <taxon>Ascomycota</taxon>
        <taxon>Pezizomycotina</taxon>
        <taxon>Eurotiomycetes</taxon>
        <taxon>Chaetothyriomycetidae</taxon>
        <taxon>Chaetothyriales</taxon>
        <taxon>Trichomeriaceae</taxon>
        <taxon>Knufia</taxon>
    </lineage>
</organism>
<reference evidence="2 3" key="1">
    <citation type="submission" date="2022-12" db="EMBL/GenBank/DDBJ databases">
        <title>Genomic features and morphological characterization of a novel Knufia sp. strain isolated from spacecraft assembly facility.</title>
        <authorList>
            <person name="Teixeira M."/>
            <person name="Chander A.M."/>
            <person name="Stajich J.E."/>
            <person name="Venkateswaran K."/>
        </authorList>
    </citation>
    <scope>NUCLEOTIDE SEQUENCE [LARGE SCALE GENOMIC DNA]</scope>
    <source>
        <strain evidence="2 3">FJI-L2-BK-P2</strain>
    </source>
</reference>